<reference evidence="2" key="1">
    <citation type="journal article" date="2019" name="Int. J. Syst. Evol. Microbiol.">
        <title>The Global Catalogue of Microorganisms (GCM) 10K type strain sequencing project: providing services to taxonomists for standard genome sequencing and annotation.</title>
        <authorList>
            <consortium name="The Broad Institute Genomics Platform"/>
            <consortium name="The Broad Institute Genome Sequencing Center for Infectious Disease"/>
            <person name="Wu L."/>
            <person name="Ma J."/>
        </authorList>
    </citation>
    <scope>NUCLEOTIDE SEQUENCE [LARGE SCALE GENOMIC DNA]</scope>
    <source>
        <strain evidence="2">JCM 3369</strain>
    </source>
</reference>
<evidence type="ECO:0000313" key="1">
    <source>
        <dbReference type="EMBL" id="MFC6883356.1"/>
    </source>
</evidence>
<accession>A0ABW2CRW0</accession>
<dbReference type="Proteomes" id="UP001596380">
    <property type="component" value="Unassembled WGS sequence"/>
</dbReference>
<dbReference type="RefSeq" id="WP_378050140.1">
    <property type="nucleotide sequence ID" value="NZ_JBHSXE010000002.1"/>
</dbReference>
<protein>
    <submittedName>
        <fullName evidence="1">Uncharacterized protein</fullName>
    </submittedName>
</protein>
<proteinExistence type="predicted"/>
<organism evidence="1 2">
    <name type="scientific">Actinomadura yumaensis</name>
    <dbReference type="NCBI Taxonomy" id="111807"/>
    <lineage>
        <taxon>Bacteria</taxon>
        <taxon>Bacillati</taxon>
        <taxon>Actinomycetota</taxon>
        <taxon>Actinomycetes</taxon>
        <taxon>Streptosporangiales</taxon>
        <taxon>Thermomonosporaceae</taxon>
        <taxon>Actinomadura</taxon>
    </lineage>
</organism>
<comment type="caution">
    <text evidence="1">The sequence shown here is derived from an EMBL/GenBank/DDBJ whole genome shotgun (WGS) entry which is preliminary data.</text>
</comment>
<dbReference type="EMBL" id="JBHSXS010000019">
    <property type="protein sequence ID" value="MFC6883356.1"/>
    <property type="molecule type" value="Genomic_DNA"/>
</dbReference>
<sequence>MAVLLSNCRLGVRRAEPGGRDAHGAPTSRGWGAVGELLPGYADEGPDAAGEVDEVDSRPWTLGLDPALWPVARGDVVVDGAGREWLVLTADLETNSACHAIDWVRVTAHSRAGGGTRP</sequence>
<keyword evidence="2" id="KW-1185">Reference proteome</keyword>
<gene>
    <name evidence="1" type="ORF">ACFQKB_26605</name>
</gene>
<name>A0ABW2CRW0_9ACTN</name>
<evidence type="ECO:0000313" key="2">
    <source>
        <dbReference type="Proteomes" id="UP001596380"/>
    </source>
</evidence>